<sequence length="70" mass="8036">MFITLLTRSNRETEKEDFQEALKLKKAVTEATSKDSVAEIISELKNAIQEEHYHEALKLSKNTGSWLVGW</sequence>
<dbReference type="PANTHER" id="PTHR33917:SF2">
    <property type="entry name" value="PROTEIN EXECUTER 2, CHLOROPLASTIC"/>
    <property type="match status" value="1"/>
</dbReference>
<comment type="caution">
    <text evidence="1">The sequence shown here is derived from an EMBL/GenBank/DDBJ whole genome shotgun (WGS) entry which is preliminary data.</text>
</comment>
<proteinExistence type="predicted"/>
<protein>
    <submittedName>
        <fullName evidence="1">Uncharacterized protein</fullName>
    </submittedName>
</protein>
<evidence type="ECO:0000313" key="1">
    <source>
        <dbReference type="EMBL" id="KAK1408160.1"/>
    </source>
</evidence>
<keyword evidence="2" id="KW-1185">Reference proteome</keyword>
<organism evidence="1 2">
    <name type="scientific">Tagetes erecta</name>
    <name type="common">African marigold</name>
    <dbReference type="NCBI Taxonomy" id="13708"/>
    <lineage>
        <taxon>Eukaryota</taxon>
        <taxon>Viridiplantae</taxon>
        <taxon>Streptophyta</taxon>
        <taxon>Embryophyta</taxon>
        <taxon>Tracheophyta</taxon>
        <taxon>Spermatophyta</taxon>
        <taxon>Magnoliopsida</taxon>
        <taxon>eudicotyledons</taxon>
        <taxon>Gunneridae</taxon>
        <taxon>Pentapetalae</taxon>
        <taxon>asterids</taxon>
        <taxon>campanulids</taxon>
        <taxon>Asterales</taxon>
        <taxon>Asteraceae</taxon>
        <taxon>Asteroideae</taxon>
        <taxon>Heliantheae alliance</taxon>
        <taxon>Tageteae</taxon>
        <taxon>Tagetes</taxon>
    </lineage>
</organism>
<dbReference type="PANTHER" id="PTHR33917">
    <property type="entry name" value="PROTEIN EXECUTER 1, CHLOROPLASTIC"/>
    <property type="match status" value="1"/>
</dbReference>
<reference evidence="1" key="1">
    <citation type="journal article" date="2023" name="bioRxiv">
        <title>Improved chromosome-level genome assembly for marigold (Tagetes erecta).</title>
        <authorList>
            <person name="Jiang F."/>
            <person name="Yuan L."/>
            <person name="Wang S."/>
            <person name="Wang H."/>
            <person name="Xu D."/>
            <person name="Wang A."/>
            <person name="Fan W."/>
        </authorList>
    </citation>
    <scope>NUCLEOTIDE SEQUENCE</scope>
    <source>
        <strain evidence="1">WSJ</strain>
        <tissue evidence="1">Leaf</tissue>
    </source>
</reference>
<dbReference type="EMBL" id="JAUHHV010000011">
    <property type="protein sequence ID" value="KAK1408160.1"/>
    <property type="molecule type" value="Genomic_DNA"/>
</dbReference>
<accession>A0AAD8JV18</accession>
<name>A0AAD8JV18_TARER</name>
<dbReference type="GO" id="GO:0010343">
    <property type="term" value="P:singlet oxygen-mediated programmed cell death"/>
    <property type="evidence" value="ECO:0007669"/>
    <property type="project" value="InterPro"/>
</dbReference>
<dbReference type="GO" id="GO:0042651">
    <property type="term" value="C:thylakoid membrane"/>
    <property type="evidence" value="ECO:0007669"/>
    <property type="project" value="TreeGrafter"/>
</dbReference>
<dbReference type="InterPro" id="IPR044680">
    <property type="entry name" value="EX1/2"/>
</dbReference>
<dbReference type="Proteomes" id="UP001229421">
    <property type="component" value="Unassembled WGS sequence"/>
</dbReference>
<dbReference type="AlphaFoldDB" id="A0AAD8JV18"/>
<gene>
    <name evidence="1" type="ORF">QVD17_39795</name>
</gene>
<evidence type="ECO:0000313" key="2">
    <source>
        <dbReference type="Proteomes" id="UP001229421"/>
    </source>
</evidence>